<dbReference type="GO" id="GO:0005829">
    <property type="term" value="C:cytosol"/>
    <property type="evidence" value="ECO:0007669"/>
    <property type="project" value="TreeGrafter"/>
</dbReference>
<evidence type="ECO:0000313" key="3">
    <source>
        <dbReference type="Proteomes" id="UP000295043"/>
    </source>
</evidence>
<dbReference type="GO" id="GO:0032196">
    <property type="term" value="P:transposition"/>
    <property type="evidence" value="ECO:0007669"/>
    <property type="project" value="TreeGrafter"/>
</dbReference>
<dbReference type="EMBL" id="SLVU01000006">
    <property type="protein sequence ID" value="TCN31229.1"/>
    <property type="molecule type" value="Genomic_DNA"/>
</dbReference>
<dbReference type="SUPFAM" id="SSF46689">
    <property type="entry name" value="Homeodomain-like"/>
    <property type="match status" value="1"/>
</dbReference>
<gene>
    <name evidence="2" type="ORF">EV184_1061</name>
</gene>
<dbReference type="AlphaFoldDB" id="A0A4R2BYG1"/>
<reference evidence="2 3" key="1">
    <citation type="submission" date="2019-03" db="EMBL/GenBank/DDBJ databases">
        <title>Genomic Encyclopedia of Type Strains, Phase IV (KMG-V): Genome sequencing to study the core and pangenomes of soil and plant-associated prokaryotes.</title>
        <authorList>
            <person name="Whitman W."/>
        </authorList>
    </citation>
    <scope>NUCLEOTIDE SEQUENCE [LARGE SCALE GENOMIC DNA]</scope>
    <source>
        <strain evidence="2 3">23C40</strain>
    </source>
</reference>
<dbReference type="PANTHER" id="PTHR10948">
    <property type="entry name" value="TRANSPOSASE"/>
    <property type="match status" value="1"/>
</dbReference>
<organism evidence="2 3">
    <name type="scientific">Sinorhizobium americanum</name>
    <dbReference type="NCBI Taxonomy" id="194963"/>
    <lineage>
        <taxon>Bacteria</taxon>
        <taxon>Pseudomonadati</taxon>
        <taxon>Pseudomonadota</taxon>
        <taxon>Alphaproteobacteria</taxon>
        <taxon>Hyphomicrobiales</taxon>
        <taxon>Rhizobiaceae</taxon>
        <taxon>Sinorhizobium/Ensifer group</taxon>
        <taxon>Sinorhizobium</taxon>
    </lineage>
</organism>
<dbReference type="PANTHER" id="PTHR10948:SF23">
    <property type="entry name" value="TRANSPOSASE INSI FOR INSERTION SEQUENCE ELEMENT IS30A-RELATED"/>
    <property type="match status" value="1"/>
</dbReference>
<sequence length="124" mass="14779">MGYHAQGMLMRRTYSQIDMDERRRIARWRAAGLSVTVIAEKLGRHRSTIFRELKRNAFEDPQMPDLSGYYCVTANEMARERRAKLRKLARFSHVRQSVIKRIMHGWSPQQIAGRMRLERHPRQL</sequence>
<dbReference type="InterPro" id="IPR051917">
    <property type="entry name" value="Transposase-Integrase"/>
</dbReference>
<protein>
    <submittedName>
        <fullName evidence="2">Helix-turn-helix protein</fullName>
    </submittedName>
</protein>
<dbReference type="GO" id="GO:0004803">
    <property type="term" value="F:transposase activity"/>
    <property type="evidence" value="ECO:0007669"/>
    <property type="project" value="TreeGrafter"/>
</dbReference>
<dbReference type="Gene3D" id="1.10.10.60">
    <property type="entry name" value="Homeodomain-like"/>
    <property type="match status" value="1"/>
</dbReference>
<evidence type="ECO:0000313" key="2">
    <source>
        <dbReference type="EMBL" id="TCN31229.1"/>
    </source>
</evidence>
<feature type="domain" description="Transposase IS30-like HTH" evidence="1">
    <location>
        <begin position="14"/>
        <end position="56"/>
    </location>
</feature>
<accession>A0A4R2BYG1</accession>
<dbReference type="Proteomes" id="UP000295043">
    <property type="component" value="Unassembled WGS sequence"/>
</dbReference>
<comment type="caution">
    <text evidence="2">The sequence shown here is derived from an EMBL/GenBank/DDBJ whole genome shotgun (WGS) entry which is preliminary data.</text>
</comment>
<proteinExistence type="predicted"/>
<dbReference type="Pfam" id="PF13936">
    <property type="entry name" value="HTH_38"/>
    <property type="match status" value="1"/>
</dbReference>
<evidence type="ECO:0000259" key="1">
    <source>
        <dbReference type="Pfam" id="PF13936"/>
    </source>
</evidence>
<dbReference type="InterPro" id="IPR025246">
    <property type="entry name" value="IS30-like_HTH"/>
</dbReference>
<name>A0A4R2BYG1_9HYPH</name>
<dbReference type="InterPro" id="IPR009057">
    <property type="entry name" value="Homeodomain-like_sf"/>
</dbReference>